<dbReference type="InterPro" id="IPR008948">
    <property type="entry name" value="L-Aspartase-like"/>
</dbReference>
<dbReference type="Gene3D" id="1.20.200.10">
    <property type="entry name" value="Fumarase/aspartase (Central domain)"/>
    <property type="match status" value="1"/>
</dbReference>
<dbReference type="GO" id="GO:0016829">
    <property type="term" value="F:lyase activity"/>
    <property type="evidence" value="ECO:0007669"/>
    <property type="project" value="UniProtKB-KW"/>
</dbReference>
<dbReference type="Proteomes" id="UP001612915">
    <property type="component" value="Unassembled WGS sequence"/>
</dbReference>
<name>A0ABW8AJ84_9ACTN</name>
<dbReference type="PANTHER" id="PTHR10362">
    <property type="entry name" value="HISTIDINE AMMONIA-LYASE"/>
    <property type="match status" value="1"/>
</dbReference>
<sequence length="494" mass="50116">MTAPRPVATLVLDGRTLTCCAVAEAVGGPVSVRVDDAALVRIEASHSAAVAAVERRPVYGRSTGVGANKGVSVDDWPDYAVGLLRSHATSAGELRTPDRVRAMLLVRLNQLAAGGSGISPAAVAALAAMINADALPRVREFSGIGTGDLSALATTALGLLGEAPLPRELPPVRFGVHDALPFLSSNAATLADVALAGHRLQTLARAAITVATLTAVAVDANLEAFSPAVADRLPGDGGTEVCASVTRLCEPAPPVAVRIQDAFALRCLPQVHGSVLDTLGQLEALGDFHLNQAAENPLILALGPDQEAGEEVVHHGLFHLPGVALACDAAAVAVAQSVPLLLGRLAMLNDPLMTGLAPFLGAGRAGASGVMLLEFVAGSSLAVLRSAAVPASLGTVSISRGAEDDASFASRAAVQLFEACDAYSIALACELVAAVRAVRMRGLKVPSDGWGSALAVCAGLPDDLSDRDLTEDVALAQTLLPALAEVAVGRVVSP</sequence>
<protein>
    <submittedName>
        <fullName evidence="2">Aromatic amino acid lyase</fullName>
    </submittedName>
</protein>
<gene>
    <name evidence="2" type="ORF">ACIB24_05070</name>
</gene>
<evidence type="ECO:0000313" key="3">
    <source>
        <dbReference type="Proteomes" id="UP001612915"/>
    </source>
</evidence>
<dbReference type="EMBL" id="JBITLV010000001">
    <property type="protein sequence ID" value="MFI7586426.1"/>
    <property type="molecule type" value="Genomic_DNA"/>
</dbReference>
<reference evidence="2 3" key="1">
    <citation type="submission" date="2024-10" db="EMBL/GenBank/DDBJ databases">
        <title>The Natural Products Discovery Center: Release of the First 8490 Sequenced Strains for Exploring Actinobacteria Biosynthetic Diversity.</title>
        <authorList>
            <person name="Kalkreuter E."/>
            <person name="Kautsar S.A."/>
            <person name="Yang D."/>
            <person name="Bader C.D."/>
            <person name="Teijaro C.N."/>
            <person name="Fluegel L."/>
            <person name="Davis C.M."/>
            <person name="Simpson J.R."/>
            <person name="Lauterbach L."/>
            <person name="Steele A.D."/>
            <person name="Gui C."/>
            <person name="Meng S."/>
            <person name="Li G."/>
            <person name="Viehrig K."/>
            <person name="Ye F."/>
            <person name="Su P."/>
            <person name="Kiefer A.F."/>
            <person name="Nichols A."/>
            <person name="Cepeda A.J."/>
            <person name="Yan W."/>
            <person name="Fan B."/>
            <person name="Jiang Y."/>
            <person name="Adhikari A."/>
            <person name="Zheng C.-J."/>
            <person name="Schuster L."/>
            <person name="Cowan T.M."/>
            <person name="Smanski M.J."/>
            <person name="Chevrette M.G."/>
            <person name="De Carvalho L.P.S."/>
            <person name="Shen B."/>
        </authorList>
    </citation>
    <scope>NUCLEOTIDE SEQUENCE [LARGE SCALE GENOMIC DNA]</scope>
    <source>
        <strain evidence="2 3">NPDC049639</strain>
    </source>
</reference>
<dbReference type="SUPFAM" id="SSF48557">
    <property type="entry name" value="L-aspartase-like"/>
    <property type="match status" value="1"/>
</dbReference>
<evidence type="ECO:0000313" key="2">
    <source>
        <dbReference type="EMBL" id="MFI7586426.1"/>
    </source>
</evidence>
<accession>A0ABW8AJ84</accession>
<comment type="caution">
    <text evidence="2">The sequence shown here is derived from an EMBL/GenBank/DDBJ whole genome shotgun (WGS) entry which is preliminary data.</text>
</comment>
<evidence type="ECO:0000256" key="1">
    <source>
        <dbReference type="ARBA" id="ARBA00023239"/>
    </source>
</evidence>
<keyword evidence="3" id="KW-1185">Reference proteome</keyword>
<proteinExistence type="predicted"/>
<dbReference type="InterPro" id="IPR001106">
    <property type="entry name" value="Aromatic_Lyase"/>
</dbReference>
<keyword evidence="1 2" id="KW-0456">Lyase</keyword>
<dbReference type="Pfam" id="PF00221">
    <property type="entry name" value="Lyase_aromatic"/>
    <property type="match status" value="1"/>
</dbReference>
<organism evidence="2 3">
    <name type="scientific">Spongisporangium articulatum</name>
    <dbReference type="NCBI Taxonomy" id="3362603"/>
    <lineage>
        <taxon>Bacteria</taxon>
        <taxon>Bacillati</taxon>
        <taxon>Actinomycetota</taxon>
        <taxon>Actinomycetes</taxon>
        <taxon>Kineosporiales</taxon>
        <taxon>Kineosporiaceae</taxon>
        <taxon>Spongisporangium</taxon>
    </lineage>
</organism>
<dbReference type="RefSeq" id="WP_398276046.1">
    <property type="nucleotide sequence ID" value="NZ_JBITLV010000001.1"/>
</dbReference>